<protein>
    <submittedName>
        <fullName evidence="2">Uroporphyrinogen decarboxylase (URO-D)</fullName>
    </submittedName>
</protein>
<dbReference type="SUPFAM" id="SSF51726">
    <property type="entry name" value="UROD/MetE-like"/>
    <property type="match status" value="1"/>
</dbReference>
<evidence type="ECO:0000313" key="3">
    <source>
        <dbReference type="Proteomes" id="UP000501240"/>
    </source>
</evidence>
<dbReference type="Gene3D" id="3.20.20.210">
    <property type="match status" value="1"/>
</dbReference>
<dbReference type="Proteomes" id="UP000501240">
    <property type="component" value="Chromosome"/>
</dbReference>
<organism evidence="2 3">
    <name type="scientific">Actinomadura verrucosospora</name>
    <dbReference type="NCBI Taxonomy" id="46165"/>
    <lineage>
        <taxon>Bacteria</taxon>
        <taxon>Bacillati</taxon>
        <taxon>Actinomycetota</taxon>
        <taxon>Actinomycetes</taxon>
        <taxon>Streptosporangiales</taxon>
        <taxon>Thermomonosporaceae</taxon>
        <taxon>Actinomadura</taxon>
    </lineage>
</organism>
<accession>A0A7D3ZLS6</accession>
<dbReference type="EMBL" id="CP053892">
    <property type="protein sequence ID" value="QKG21562.1"/>
    <property type="molecule type" value="Genomic_DNA"/>
</dbReference>
<dbReference type="GO" id="GO:0004853">
    <property type="term" value="F:uroporphyrinogen decarboxylase activity"/>
    <property type="evidence" value="ECO:0007669"/>
    <property type="project" value="InterPro"/>
</dbReference>
<gene>
    <name evidence="2" type="ORF">ACTIVE_3200</name>
</gene>
<dbReference type="PANTHER" id="PTHR47099:SF1">
    <property type="entry name" value="METHYLCOBAMIDE:COM METHYLTRANSFERASE MTBA"/>
    <property type="match status" value="1"/>
</dbReference>
<dbReference type="PANTHER" id="PTHR47099">
    <property type="entry name" value="METHYLCOBAMIDE:COM METHYLTRANSFERASE MTBA"/>
    <property type="match status" value="1"/>
</dbReference>
<evidence type="ECO:0000313" key="2">
    <source>
        <dbReference type="EMBL" id="QKG21562.1"/>
    </source>
</evidence>
<name>A0A7D3ZLS6_ACTVE</name>
<sequence length="330" mass="36093">MTGQMTHRERLYAALACAEVDRTPISLWRHFGGIDMTAAGLSDAMVGLQTEYDFDFVKFMPTGTYPIMDWGGETVWEPNHQGIRTVVSLPVSRPADWERLVELDTSRGMLGIVNEALARTIERLGPDTPVFQTIFSPLTTARKLAGPAALAHLRQEPAAFAAGMHTIAAVTERLIADAIDRGADIFYAVQNGSAELLARDEFMRWEFEYAQSLLRNLPASTRVILHSHGDHLWFDELADWPVDGINWDGQEFGLAKARERTTKSLLGGIPAQSVLRNGTTEEVRQTVIAAMADVSRGLVITPGCVVATDTAPHLMRAARAAVDAPRSAAA</sequence>
<dbReference type="InterPro" id="IPR052024">
    <property type="entry name" value="Methanogen_methyltrans"/>
</dbReference>
<dbReference type="InterPro" id="IPR000257">
    <property type="entry name" value="Uroporphyrinogen_deCOase"/>
</dbReference>
<dbReference type="RefSeq" id="WP_173095806.1">
    <property type="nucleotide sequence ID" value="NZ_CP053892.1"/>
</dbReference>
<keyword evidence="3" id="KW-1185">Reference proteome</keyword>
<dbReference type="GO" id="GO:0006779">
    <property type="term" value="P:porphyrin-containing compound biosynthetic process"/>
    <property type="evidence" value="ECO:0007669"/>
    <property type="project" value="InterPro"/>
</dbReference>
<reference evidence="2 3" key="1">
    <citation type="submission" date="2020-05" db="EMBL/GenBank/DDBJ databases">
        <title>Actinomadura verrucosospora NRRL-B18236 (PFL_A860) Genome sequencing and assembly.</title>
        <authorList>
            <person name="Samborskyy M."/>
        </authorList>
    </citation>
    <scope>NUCLEOTIDE SEQUENCE [LARGE SCALE GENOMIC DNA]</scope>
    <source>
        <strain evidence="2 3">NRRL:B18236</strain>
    </source>
</reference>
<dbReference type="InterPro" id="IPR038071">
    <property type="entry name" value="UROD/MetE-like_sf"/>
</dbReference>
<dbReference type="Pfam" id="PF01208">
    <property type="entry name" value="URO-D"/>
    <property type="match status" value="1"/>
</dbReference>
<proteinExistence type="predicted"/>
<feature type="domain" description="Uroporphyrinogen decarboxylase (URO-D)" evidence="1">
    <location>
        <begin position="46"/>
        <end position="323"/>
    </location>
</feature>
<evidence type="ECO:0000259" key="1">
    <source>
        <dbReference type="Pfam" id="PF01208"/>
    </source>
</evidence>
<dbReference type="AlphaFoldDB" id="A0A7D3ZLS6"/>